<dbReference type="Proteomes" id="UP000018837">
    <property type="component" value="Unassembled WGS sequence"/>
</dbReference>
<keyword evidence="2" id="KW-0472">Membrane</keyword>
<protein>
    <submittedName>
        <fullName evidence="3">Uncharacterized protein</fullName>
    </submittedName>
</protein>
<accession>W2C4V6</accession>
<organism evidence="3 4">
    <name type="scientific">Tannerella sp. oral taxon BU063 isolate Cell 2</name>
    <dbReference type="NCBI Taxonomy" id="1411148"/>
    <lineage>
        <taxon>Bacteria</taxon>
        <taxon>Pseudomonadati</taxon>
        <taxon>Bacteroidota</taxon>
        <taxon>Bacteroidia</taxon>
        <taxon>Bacteroidales</taxon>
        <taxon>Tannerellaceae</taxon>
        <taxon>Tannerella</taxon>
    </lineage>
</organism>
<keyword evidence="2" id="KW-1133">Transmembrane helix</keyword>
<evidence type="ECO:0000256" key="1">
    <source>
        <dbReference type="SAM" id="MobiDB-lite"/>
    </source>
</evidence>
<feature type="region of interest" description="Disordered" evidence="1">
    <location>
        <begin position="1"/>
        <end position="22"/>
    </location>
</feature>
<keyword evidence="2" id="KW-0812">Transmembrane</keyword>
<proteinExistence type="predicted"/>
<evidence type="ECO:0000313" key="3">
    <source>
        <dbReference type="EMBL" id="ETK01486.1"/>
    </source>
</evidence>
<reference evidence="3 4" key="1">
    <citation type="submission" date="2013-11" db="EMBL/GenBank/DDBJ databases">
        <title>Single cell genomics of uncultured Tannerella BU063 (oral taxon 286).</title>
        <authorList>
            <person name="Beall C.J."/>
            <person name="Campbell A.G."/>
            <person name="Griffen A.L."/>
            <person name="Podar M."/>
            <person name="Leys E.J."/>
        </authorList>
    </citation>
    <scope>NUCLEOTIDE SEQUENCE [LARGE SCALE GENOMIC DNA]</scope>
    <source>
        <strain evidence="3">Cell 2</strain>
    </source>
</reference>
<name>W2C4V6_9BACT</name>
<dbReference type="AlphaFoldDB" id="W2C4V6"/>
<comment type="caution">
    <text evidence="3">The sequence shown here is derived from an EMBL/GenBank/DDBJ whole genome shotgun (WGS) entry which is preliminary data.</text>
</comment>
<sequence>MMKTKEEPLTPDFPSRDTEPFRVPDGYFEGLTNRILSALPDDPPADAPQPPTVSLMEKVKPLIYLAAAFLGMVLLFKGLSALRPADRTTERPLYVQHATTPSAAADDEADFLDYLEAQYADLFFSDDINEWE</sequence>
<evidence type="ECO:0000256" key="2">
    <source>
        <dbReference type="SAM" id="Phobius"/>
    </source>
</evidence>
<dbReference type="EMBL" id="AYUF01000481">
    <property type="protein sequence ID" value="ETK01486.1"/>
    <property type="molecule type" value="Genomic_DNA"/>
</dbReference>
<gene>
    <name evidence="3" type="ORF">N425_09740</name>
</gene>
<dbReference type="PATRIC" id="fig|1411148.3.peg.1553"/>
<feature type="transmembrane region" description="Helical" evidence="2">
    <location>
        <begin position="62"/>
        <end position="82"/>
    </location>
</feature>
<evidence type="ECO:0000313" key="4">
    <source>
        <dbReference type="Proteomes" id="UP000018837"/>
    </source>
</evidence>